<sequence length="801" mass="87921">MATQENAGKSTRQIRKAVVIGAGVMGRGIAAQLANARIPCHLLDIVPRSAAEGEDESSPAFRNKIATGALELIKKSSPALLLTKRDLSLITPGNIEDHLDALNDADWVVEAVPERMSIKQATFDKIEANAGPDTIITSNTSGLSIAGMLEGRSEAFRRRFLVTHFFNPVRYMNLLELVEGADTDPEITKAFVKFGRDQLGKGIVFGKDTTNFIGNRIGVHGIMSIMHLMGEYDLTVEDVDNIFGKPMGRPKSAVFRTGDVVGLDTFIDVATNCYDTLTEDEERDVFKVPGFLKEMVEKGWTGSKAGQGFYKKTKEGILALRPESMEYEARNVTKFESLKGAKGKPAKRIAHVIREGKDKAADFARAATFGSLAYTARRMGEIADDIVNIDNAMRWGFNWDLGPFEIWDAIGLKWSIDQFAEAGIELPAWIHEMVDAGHEVFYQWNGATLEYYDPSSKSYKAVPADERDIQIEVLKRSDKKVMGNDGATLYDIGDGVALLEFHTKMNSIDNEIIEMMEKAADEVENGDWKGLVIGNGSAHFSAGANLMLILMYSRQKDWAPIEEMITRFQNVNQRMHYLSKPVVAAPQGMALGGGAEVCLGAGHIQASGELYMGLVEVGVGLIPGGAGNVALMRNIFGRHSADKDFAALPFLQKVFMQIGMGQVSPSAEGAREAGYLTEADGVSLNADLRIYHAKQRVLGLTASGYQAPRKTLFRLPGENGAATIDMMLYGMESQHQISAYDRHVGNVLAKVLTGGDTSRANLVTEDRLIELEREAFLSLCGEEKSQDRMQHMLMNNKPLRN</sequence>
<dbReference type="RefSeq" id="WP_111335766.1">
    <property type="nucleotide sequence ID" value="NZ_CP030032.1"/>
</dbReference>
<dbReference type="InterPro" id="IPR036291">
    <property type="entry name" value="NAD(P)-bd_dom_sf"/>
</dbReference>
<dbReference type="Gene3D" id="1.10.1040.50">
    <property type="match status" value="1"/>
</dbReference>
<dbReference type="GO" id="GO:0003857">
    <property type="term" value="F:(3S)-3-hydroxyacyl-CoA dehydrogenase (NAD+) activity"/>
    <property type="evidence" value="ECO:0007669"/>
    <property type="project" value="UniProtKB-EC"/>
</dbReference>
<protein>
    <submittedName>
        <fullName evidence="4">Crotonase</fullName>
    </submittedName>
</protein>
<dbReference type="Pfam" id="PF16113">
    <property type="entry name" value="ECH_2"/>
    <property type="match status" value="1"/>
</dbReference>
<dbReference type="OrthoDB" id="5389341at2"/>
<evidence type="ECO:0000256" key="2">
    <source>
        <dbReference type="ARBA" id="ARBA00023027"/>
    </source>
</evidence>
<dbReference type="UniPathway" id="UPA00659"/>
<keyword evidence="5" id="KW-1185">Reference proteome</keyword>
<reference evidence="4 5" key="1">
    <citation type="submission" date="2018-06" db="EMBL/GenBank/DDBJ databases">
        <title>Lujinxingia sediminis gen. nov. sp. nov., a new facultative anaerobic member of the class Deltaproteobacteria, and proposal of Lujinxingaceae fam. nov.</title>
        <authorList>
            <person name="Guo L.-Y."/>
            <person name="Li C.-M."/>
            <person name="Wang S."/>
            <person name="Du Z.-J."/>
        </authorList>
    </citation>
    <scope>NUCLEOTIDE SEQUENCE [LARGE SCALE GENOMIC DNA]</scope>
    <source>
        <strain evidence="4 5">FA350</strain>
    </source>
</reference>
<accession>A0A2Z4FNT0</accession>
<dbReference type="SUPFAM" id="SSF52096">
    <property type="entry name" value="ClpP/crotonase"/>
    <property type="match status" value="1"/>
</dbReference>
<evidence type="ECO:0000313" key="4">
    <source>
        <dbReference type="EMBL" id="AWV90358.1"/>
    </source>
</evidence>
<dbReference type="GO" id="GO:0070403">
    <property type="term" value="F:NAD+ binding"/>
    <property type="evidence" value="ECO:0007669"/>
    <property type="project" value="InterPro"/>
</dbReference>
<evidence type="ECO:0000256" key="1">
    <source>
        <dbReference type="ARBA" id="ARBA00023002"/>
    </source>
</evidence>
<dbReference type="InterPro" id="IPR008927">
    <property type="entry name" value="6-PGluconate_DH-like_C_sf"/>
</dbReference>
<keyword evidence="1" id="KW-0560">Oxidoreductase</keyword>
<dbReference type="Gene3D" id="3.40.50.720">
    <property type="entry name" value="NAD(P)-binding Rossmann-like Domain"/>
    <property type="match status" value="1"/>
</dbReference>
<dbReference type="Proteomes" id="UP000249799">
    <property type="component" value="Chromosome"/>
</dbReference>
<dbReference type="Pfam" id="PF00725">
    <property type="entry name" value="3HCDH"/>
    <property type="match status" value="1"/>
</dbReference>
<proteinExistence type="predicted"/>
<dbReference type="PANTHER" id="PTHR48075">
    <property type="entry name" value="3-HYDROXYACYL-COA DEHYDROGENASE FAMILY PROTEIN"/>
    <property type="match status" value="1"/>
</dbReference>
<dbReference type="SUPFAM" id="SSF51735">
    <property type="entry name" value="NAD(P)-binding Rossmann-fold domains"/>
    <property type="match status" value="1"/>
</dbReference>
<dbReference type="InterPro" id="IPR045004">
    <property type="entry name" value="ECH_dom"/>
</dbReference>
<dbReference type="Pfam" id="PF02737">
    <property type="entry name" value="3HCDH_N"/>
    <property type="match status" value="1"/>
</dbReference>
<dbReference type="AlphaFoldDB" id="A0A2Z4FNT0"/>
<evidence type="ECO:0000256" key="3">
    <source>
        <dbReference type="ARBA" id="ARBA00049556"/>
    </source>
</evidence>
<dbReference type="KEGG" id="bsed:DN745_13875"/>
<dbReference type="CDD" id="cd06558">
    <property type="entry name" value="crotonase-like"/>
    <property type="match status" value="1"/>
</dbReference>
<dbReference type="EMBL" id="CP030032">
    <property type="protein sequence ID" value="AWV90358.1"/>
    <property type="molecule type" value="Genomic_DNA"/>
</dbReference>
<dbReference type="SUPFAM" id="SSF48179">
    <property type="entry name" value="6-phosphogluconate dehydrogenase C-terminal domain-like"/>
    <property type="match status" value="2"/>
</dbReference>
<dbReference type="InterPro" id="IPR006108">
    <property type="entry name" value="3HC_DH_C"/>
</dbReference>
<gene>
    <name evidence="4" type="ORF">DN745_13875</name>
</gene>
<name>A0A2Z4FNT0_9DELT</name>
<dbReference type="GO" id="GO:0006635">
    <property type="term" value="P:fatty acid beta-oxidation"/>
    <property type="evidence" value="ECO:0007669"/>
    <property type="project" value="UniProtKB-UniPathway"/>
</dbReference>
<evidence type="ECO:0000313" key="5">
    <source>
        <dbReference type="Proteomes" id="UP000249799"/>
    </source>
</evidence>
<organism evidence="4 5">
    <name type="scientific">Bradymonas sediminis</name>
    <dbReference type="NCBI Taxonomy" id="1548548"/>
    <lineage>
        <taxon>Bacteria</taxon>
        <taxon>Deltaproteobacteria</taxon>
        <taxon>Bradymonadales</taxon>
        <taxon>Bradymonadaceae</taxon>
        <taxon>Bradymonas</taxon>
    </lineage>
</organism>
<dbReference type="PANTHER" id="PTHR48075:SF7">
    <property type="entry name" value="3-HYDROXYACYL-COA DEHYDROGENASE-RELATED"/>
    <property type="match status" value="1"/>
</dbReference>
<comment type="catalytic activity">
    <reaction evidence="3">
        <text>a (3S)-3-hydroxyacyl-CoA + NAD(+) = a 3-oxoacyl-CoA + NADH + H(+)</text>
        <dbReference type="Rhea" id="RHEA:22432"/>
        <dbReference type="ChEBI" id="CHEBI:15378"/>
        <dbReference type="ChEBI" id="CHEBI:57318"/>
        <dbReference type="ChEBI" id="CHEBI:57540"/>
        <dbReference type="ChEBI" id="CHEBI:57945"/>
        <dbReference type="ChEBI" id="CHEBI:90726"/>
        <dbReference type="EC" id="1.1.1.35"/>
    </reaction>
</comment>
<dbReference type="InterPro" id="IPR006176">
    <property type="entry name" value="3-OHacyl-CoA_DH_NAD-bd"/>
</dbReference>
<dbReference type="InterPro" id="IPR029045">
    <property type="entry name" value="ClpP/crotonase-like_dom_sf"/>
</dbReference>
<keyword evidence="2" id="KW-0520">NAD</keyword>
<dbReference type="Gene3D" id="3.90.226.10">
    <property type="entry name" value="2-enoyl-CoA Hydratase, Chain A, domain 1"/>
    <property type="match status" value="1"/>
</dbReference>